<proteinExistence type="predicted"/>
<keyword evidence="3" id="KW-1185">Reference proteome</keyword>
<dbReference type="Pfam" id="PF12841">
    <property type="entry name" value="YvrJ"/>
    <property type="match status" value="1"/>
</dbReference>
<dbReference type="InterPro" id="IPR024419">
    <property type="entry name" value="YvrJ"/>
</dbReference>
<evidence type="ECO:0000313" key="3">
    <source>
        <dbReference type="Proteomes" id="UP001243623"/>
    </source>
</evidence>
<gene>
    <name evidence="2" type="ORF">P3F81_01750</name>
</gene>
<dbReference type="KEGG" id="sgbi:P3F81_01750"/>
<feature type="coiled-coil region" evidence="1">
    <location>
        <begin position="8"/>
        <end position="35"/>
    </location>
</feature>
<sequence length="40" mass="4650">MVVSAYLLVRIEGKLEQLQQSIHELLEQLKNGDIRIRCVI</sequence>
<evidence type="ECO:0000313" key="2">
    <source>
        <dbReference type="EMBL" id="WIW71076.1"/>
    </source>
</evidence>
<protein>
    <submittedName>
        <fullName evidence="2">YvrJ family protein</fullName>
    </submittedName>
</protein>
<reference evidence="2" key="1">
    <citation type="submission" date="2023-03" db="EMBL/GenBank/DDBJ databases">
        <title>Selenobaculum gbiensis gen. nov. sp. nov., a new bacterium isolated from the gut microbiota of IBD patient.</title>
        <authorList>
            <person name="Yeo S."/>
            <person name="Park H."/>
            <person name="Huh C.S."/>
        </authorList>
    </citation>
    <scope>NUCLEOTIDE SEQUENCE</scope>
    <source>
        <strain evidence="2">ICN-92133</strain>
    </source>
</reference>
<dbReference type="EMBL" id="CP120678">
    <property type="protein sequence ID" value="WIW71076.1"/>
    <property type="molecule type" value="Genomic_DNA"/>
</dbReference>
<keyword evidence="1" id="KW-0175">Coiled coil</keyword>
<dbReference type="AlphaFoldDB" id="A0A9Y2AJN5"/>
<dbReference type="Proteomes" id="UP001243623">
    <property type="component" value="Chromosome"/>
</dbReference>
<accession>A0A9Y2AJN5</accession>
<name>A0A9Y2AJN5_9FIRM</name>
<organism evidence="2 3">
    <name type="scientific">Selenobaculum gibii</name>
    <dbReference type="NCBI Taxonomy" id="3054208"/>
    <lineage>
        <taxon>Bacteria</taxon>
        <taxon>Bacillati</taxon>
        <taxon>Bacillota</taxon>
        <taxon>Negativicutes</taxon>
        <taxon>Selenomonadales</taxon>
        <taxon>Selenomonadaceae</taxon>
        <taxon>Selenobaculum</taxon>
    </lineage>
</organism>
<evidence type="ECO:0000256" key="1">
    <source>
        <dbReference type="SAM" id="Coils"/>
    </source>
</evidence>